<dbReference type="OrthoDB" id="5636353at2"/>
<dbReference type="Proteomes" id="UP000054695">
    <property type="component" value="Unassembled WGS sequence"/>
</dbReference>
<dbReference type="EMBL" id="LNXU01000045">
    <property type="protein sequence ID" value="KTC69711.1"/>
    <property type="molecule type" value="Genomic_DNA"/>
</dbReference>
<gene>
    <name evidence="1" type="ORF">Lboz_3227</name>
</gene>
<dbReference type="RefSeq" id="WP_058460766.1">
    <property type="nucleotide sequence ID" value="NZ_CAAAIY010000043.1"/>
</dbReference>
<evidence type="ECO:0000313" key="2">
    <source>
        <dbReference type="Proteomes" id="UP000054695"/>
    </source>
</evidence>
<accession>A0A0W0RF45</accession>
<proteinExistence type="predicted"/>
<reference evidence="1 2" key="1">
    <citation type="submission" date="2015-11" db="EMBL/GenBank/DDBJ databases">
        <title>Genomic analysis of 38 Legionella species identifies large and diverse effector repertoires.</title>
        <authorList>
            <person name="Burstein D."/>
            <person name="Amaro F."/>
            <person name="Zusman T."/>
            <person name="Lifshitz Z."/>
            <person name="Cohen O."/>
            <person name="Gilbert J.A."/>
            <person name="Pupko T."/>
            <person name="Shuman H.A."/>
            <person name="Segal G."/>
        </authorList>
    </citation>
    <scope>NUCLEOTIDE SEQUENCE [LARGE SCALE GENOMIC DNA]</scope>
    <source>
        <strain evidence="1 2">WIGA</strain>
    </source>
</reference>
<comment type="caution">
    <text evidence="1">The sequence shown here is derived from an EMBL/GenBank/DDBJ whole genome shotgun (WGS) entry which is preliminary data.</text>
</comment>
<dbReference type="STRING" id="447.Lboz_3227"/>
<sequence length="255" mass="30293">MHNIELLAIRHQKTNGMAVCLKPRIPYTITPSLVYEIRKLQNKIAAQYYKKPWDGIYYLLWYLHSDTAPWKGLDFHFIHEALLNRREHAIEHYIENLFELLFINYVGFGLPIINCSIVNRKLRGISQDFFYLNQINFIKRYKELNCFSHNKLPFSKLNFNTEIKKTSFPFKIYTRNNFYAFDSINLNSMKKILSSYRYSPICLPQQNEIKLIFNQISRETIAKIYQLASENINLIERFALIQSVNGSHPDIKKVL</sequence>
<dbReference type="PATRIC" id="fig|447.4.peg.3448"/>
<name>A0A0W0RF45_LEGBO</name>
<protein>
    <submittedName>
        <fullName evidence="1">Uncharacterized protein</fullName>
    </submittedName>
</protein>
<evidence type="ECO:0000313" key="1">
    <source>
        <dbReference type="EMBL" id="KTC69711.1"/>
    </source>
</evidence>
<keyword evidence="2" id="KW-1185">Reference proteome</keyword>
<dbReference type="AlphaFoldDB" id="A0A0W0RF45"/>
<organism evidence="1 2">
    <name type="scientific">Legionella bozemanae</name>
    <name type="common">Fluoribacter bozemanae</name>
    <dbReference type="NCBI Taxonomy" id="447"/>
    <lineage>
        <taxon>Bacteria</taxon>
        <taxon>Pseudomonadati</taxon>
        <taxon>Pseudomonadota</taxon>
        <taxon>Gammaproteobacteria</taxon>
        <taxon>Legionellales</taxon>
        <taxon>Legionellaceae</taxon>
        <taxon>Legionella</taxon>
    </lineage>
</organism>